<dbReference type="Proteomes" id="UP001596004">
    <property type="component" value="Unassembled WGS sequence"/>
</dbReference>
<accession>A0ABV9CUV5</accession>
<keyword evidence="3" id="KW-1185">Reference proteome</keyword>
<evidence type="ECO:0000313" key="2">
    <source>
        <dbReference type="EMBL" id="MFC4536733.1"/>
    </source>
</evidence>
<dbReference type="Pfam" id="PF06187">
    <property type="entry name" value="DUF993"/>
    <property type="match status" value="1"/>
</dbReference>
<gene>
    <name evidence="2" type="ORF">ACFO60_38695</name>
</gene>
<feature type="region of interest" description="Disordered" evidence="1">
    <location>
        <begin position="1"/>
        <end position="23"/>
    </location>
</feature>
<dbReference type="InterPro" id="IPR013785">
    <property type="entry name" value="Aldolase_TIM"/>
</dbReference>
<dbReference type="SUPFAM" id="SSF51569">
    <property type="entry name" value="Aldolase"/>
    <property type="match status" value="1"/>
</dbReference>
<sequence>MLDLPGSGRHTVGEGRDWEPSPAPVGRVAYAAAHVVADPLADNGPGRPAAVDWDATLRFRRHLWSLGLRVADAMDTAQRNMGLDWAACRELIRRSAAEAAAFGDPSRLVACGAGTDHRPEAATLEEIVAAYAEQVETVRGAGAGVIIMASRQLAAAARGPEDYLAVYDRLLSQADEPVILHWLGEMFDPNLRGYWGSTDVEAATGTFLDLIRAHPGRVDGVKVSLLDEQHEVRLRAALPEGVKLYTGDDFNYPSLIKSGSHALLGIFDAIAPAASAALAALDRGDLDAYDAIFAPTVELSRKVFEAPTYHYKTGIVFLAWVAGHQDHFVMINGAQAARSIVHLAEVFRLADAAGLLPDPDLAVARMRALLKVHGAA</sequence>
<dbReference type="InterPro" id="IPR009334">
    <property type="entry name" value="DUF993"/>
</dbReference>
<proteinExistence type="predicted"/>
<evidence type="ECO:0000313" key="3">
    <source>
        <dbReference type="Proteomes" id="UP001596004"/>
    </source>
</evidence>
<protein>
    <submittedName>
        <fullName evidence="2">Dihydrodipicolinate synthase family protein</fullName>
    </submittedName>
</protein>
<comment type="caution">
    <text evidence="2">The sequence shown here is derived from an EMBL/GenBank/DDBJ whole genome shotgun (WGS) entry which is preliminary data.</text>
</comment>
<organism evidence="2 3">
    <name type="scientific">Sphaerisporangium dianthi</name>
    <dbReference type="NCBI Taxonomy" id="1436120"/>
    <lineage>
        <taxon>Bacteria</taxon>
        <taxon>Bacillati</taxon>
        <taxon>Actinomycetota</taxon>
        <taxon>Actinomycetes</taxon>
        <taxon>Streptosporangiales</taxon>
        <taxon>Streptosporangiaceae</taxon>
        <taxon>Sphaerisporangium</taxon>
    </lineage>
</organism>
<dbReference type="EMBL" id="JBHSFP010000056">
    <property type="protein sequence ID" value="MFC4536733.1"/>
    <property type="molecule type" value="Genomic_DNA"/>
</dbReference>
<dbReference type="Gene3D" id="3.20.20.70">
    <property type="entry name" value="Aldolase class I"/>
    <property type="match status" value="1"/>
</dbReference>
<reference evidence="3" key="1">
    <citation type="journal article" date="2019" name="Int. J. Syst. Evol. Microbiol.">
        <title>The Global Catalogue of Microorganisms (GCM) 10K type strain sequencing project: providing services to taxonomists for standard genome sequencing and annotation.</title>
        <authorList>
            <consortium name="The Broad Institute Genomics Platform"/>
            <consortium name="The Broad Institute Genome Sequencing Center for Infectious Disease"/>
            <person name="Wu L."/>
            <person name="Ma J."/>
        </authorList>
    </citation>
    <scope>NUCLEOTIDE SEQUENCE [LARGE SCALE GENOMIC DNA]</scope>
    <source>
        <strain evidence="3">CGMCC 4.7132</strain>
    </source>
</reference>
<name>A0ABV9CUV5_9ACTN</name>
<evidence type="ECO:0000256" key="1">
    <source>
        <dbReference type="SAM" id="MobiDB-lite"/>
    </source>
</evidence>
<dbReference type="RefSeq" id="WP_380851803.1">
    <property type="nucleotide sequence ID" value="NZ_JBHSFP010000056.1"/>
</dbReference>